<keyword evidence="6" id="KW-0648">Protein biosynthesis</keyword>
<dbReference type="SMART" id="SM00838">
    <property type="entry name" value="EFG_C"/>
    <property type="match status" value="1"/>
</dbReference>
<gene>
    <name evidence="6" type="primary">fusA</name>
    <name evidence="6" type="ORF">E6K74_11855</name>
</gene>
<dbReference type="InterPro" id="IPR020568">
    <property type="entry name" value="Ribosomal_Su5_D2-typ_SF"/>
</dbReference>
<dbReference type="Pfam" id="PF00679">
    <property type="entry name" value="EFG_C"/>
    <property type="match status" value="1"/>
</dbReference>
<dbReference type="EMBL" id="VBOU01000096">
    <property type="protein sequence ID" value="TMQ52594.1"/>
    <property type="molecule type" value="Genomic_DNA"/>
</dbReference>
<reference evidence="6 7" key="1">
    <citation type="journal article" date="2019" name="Nat. Microbiol.">
        <title>Mediterranean grassland soil C-N compound turnover is dependent on rainfall and depth, and is mediated by genomically divergent microorganisms.</title>
        <authorList>
            <person name="Diamond S."/>
            <person name="Andeer P.F."/>
            <person name="Li Z."/>
            <person name="Crits-Christoph A."/>
            <person name="Burstein D."/>
            <person name="Anantharaman K."/>
            <person name="Lane K.R."/>
            <person name="Thomas B.C."/>
            <person name="Pan C."/>
            <person name="Northen T.R."/>
            <person name="Banfield J.F."/>
        </authorList>
    </citation>
    <scope>NUCLEOTIDE SEQUENCE [LARGE SCALE GENOMIC DNA]</scope>
    <source>
        <strain evidence="6">WS_4</strain>
    </source>
</reference>
<comment type="similarity">
    <text evidence="1">Belongs to the TRAFAC class translation factor GTPase superfamily. Classic translation factor GTPase family. EF-G/EF-2 subfamily.</text>
</comment>
<keyword evidence="2" id="KW-0547">Nucleotide-binding</keyword>
<dbReference type="PROSITE" id="PS51722">
    <property type="entry name" value="G_TR_2"/>
    <property type="match status" value="1"/>
</dbReference>
<dbReference type="SUPFAM" id="SSF52540">
    <property type="entry name" value="P-loop containing nucleoside triphosphate hydrolases"/>
    <property type="match status" value="1"/>
</dbReference>
<keyword evidence="6" id="KW-0251">Elongation factor</keyword>
<protein>
    <recommendedName>
        <fullName evidence="4">Elongation factor G</fullName>
    </recommendedName>
</protein>
<comment type="caution">
    <text evidence="6">The sequence shown here is derived from an EMBL/GenBank/DDBJ whole genome shotgun (WGS) entry which is preliminary data.</text>
</comment>
<dbReference type="AlphaFoldDB" id="A0A538SMK4"/>
<accession>A0A538SMK4</accession>
<dbReference type="PANTHER" id="PTHR43261">
    <property type="entry name" value="TRANSLATION ELONGATION FACTOR G-RELATED"/>
    <property type="match status" value="1"/>
</dbReference>
<dbReference type="InterPro" id="IPR035647">
    <property type="entry name" value="EFG_III/V"/>
</dbReference>
<evidence type="ECO:0000313" key="6">
    <source>
        <dbReference type="EMBL" id="TMQ52594.1"/>
    </source>
</evidence>
<dbReference type="Pfam" id="PF03764">
    <property type="entry name" value="EFG_IV"/>
    <property type="match status" value="1"/>
</dbReference>
<dbReference type="CDD" id="cd04088">
    <property type="entry name" value="EFG_mtEFG_II"/>
    <property type="match status" value="1"/>
</dbReference>
<dbReference type="GO" id="GO:0005525">
    <property type="term" value="F:GTP binding"/>
    <property type="evidence" value="ECO:0007669"/>
    <property type="project" value="UniProtKB-UniRule"/>
</dbReference>
<organism evidence="6 7">
    <name type="scientific">Eiseniibacteriota bacterium</name>
    <dbReference type="NCBI Taxonomy" id="2212470"/>
    <lineage>
        <taxon>Bacteria</taxon>
        <taxon>Candidatus Eiseniibacteriota</taxon>
    </lineage>
</organism>
<feature type="domain" description="Tr-type G" evidence="5">
    <location>
        <begin position="9"/>
        <end position="281"/>
    </location>
</feature>
<evidence type="ECO:0000256" key="1">
    <source>
        <dbReference type="ARBA" id="ARBA00005870"/>
    </source>
</evidence>
<evidence type="ECO:0000313" key="7">
    <source>
        <dbReference type="Proteomes" id="UP000319829"/>
    </source>
</evidence>
<dbReference type="GO" id="GO:0003924">
    <property type="term" value="F:GTPase activity"/>
    <property type="evidence" value="ECO:0007669"/>
    <property type="project" value="InterPro"/>
</dbReference>
<dbReference type="NCBIfam" id="NF009381">
    <property type="entry name" value="PRK12740.1-5"/>
    <property type="match status" value="1"/>
</dbReference>
<evidence type="ECO:0000256" key="4">
    <source>
        <dbReference type="NCBIfam" id="TIGR00484"/>
    </source>
</evidence>
<dbReference type="SMART" id="SM00889">
    <property type="entry name" value="EFG_IV"/>
    <property type="match status" value="1"/>
</dbReference>
<dbReference type="Pfam" id="PF22042">
    <property type="entry name" value="EF-G_D2"/>
    <property type="match status" value="1"/>
</dbReference>
<dbReference type="GO" id="GO:0032790">
    <property type="term" value="P:ribosome disassembly"/>
    <property type="evidence" value="ECO:0007669"/>
    <property type="project" value="TreeGrafter"/>
</dbReference>
<dbReference type="FunFam" id="3.30.70.240:FF:000001">
    <property type="entry name" value="Elongation factor G"/>
    <property type="match status" value="1"/>
</dbReference>
<evidence type="ECO:0000256" key="3">
    <source>
        <dbReference type="ARBA" id="ARBA00023134"/>
    </source>
</evidence>
<dbReference type="InterPro" id="IPR009000">
    <property type="entry name" value="Transl_B-barrel_sf"/>
</dbReference>
<dbReference type="Gene3D" id="3.30.70.870">
    <property type="entry name" value="Elongation Factor G (Translational Gtpase), domain 3"/>
    <property type="match status" value="1"/>
</dbReference>
<dbReference type="InterPro" id="IPR005517">
    <property type="entry name" value="Transl_elong_EFG/EF2_IV"/>
</dbReference>
<evidence type="ECO:0000256" key="2">
    <source>
        <dbReference type="ARBA" id="ARBA00022741"/>
    </source>
</evidence>
<evidence type="ECO:0000259" key="5">
    <source>
        <dbReference type="PROSITE" id="PS51722"/>
    </source>
</evidence>
<dbReference type="InterPro" id="IPR014721">
    <property type="entry name" value="Ribsml_uS5_D2-typ_fold_subgr"/>
</dbReference>
<name>A0A538SMK4_UNCEI</name>
<proteinExistence type="inferred from homology"/>
<dbReference type="InterPro" id="IPR000640">
    <property type="entry name" value="EFG_V-like"/>
</dbReference>
<dbReference type="InterPro" id="IPR047872">
    <property type="entry name" value="EFG_IV"/>
</dbReference>
<sequence length="698" mass="75936">MPVKDHQPANIRNIALVSPHGTGKTSLAESFLFRAKATTRHGKVEEGTTALDFSPEEVHRKITISLGIAPIEWRDTKVNLLDTPGYSDFVGDMVAGLRVADAAVFCIKASAGIEAGSESAWDRVEERGCPVLCLVTQMEREHAGFSKALEGASGRLGKRFVATAWPIGEADKFRGLVDLVSMKAYLFEKDGSAKEAPIPPELEAEVQKARGALVDAAAEADDALLEKFLGGEELSTEEVRRGIRGGLLQKSFVPALPVAAYPMMGIDHVLDTFVWLMPSPLDCGPVVGTKPGTEEKVEFKPEPSSHLAALIFKTSSETHAGDLSMIRVFAGTLSPGKEVWNASAQRAEKTGQLFYVLGKERKDAGQIIAGDIGAAVKLRESHTGQTLCDKSAPILLPPIPFPHHELEVVIFVKNRADEEKMGSGLDKLREEDPTLRVHVDSSLHQTLLQGTGDLQVDVIIEKLQRRFGIHVELMKPRIPYRETIRKSVSKQGRHKKQTGGRGQFGDVHVRLEPLKSGSGFEFVDEIVGGAVPRNYIPAVEKGIVEAMHEGVLAGYPVVDVRAALYDGSYHSVDSSEMAFKIAGSLAFKEGAREAGPVLLEPIVEIEVRVPKDFVGAVTGDLSSKRGKILGMGTDGRYEVIRAQVPQAELYKYSTHLRSLTQGRASHKTKFSHYEEIPRELAEKVVSQARAEKEAMASA</sequence>
<dbReference type="Gene3D" id="2.40.30.10">
    <property type="entry name" value="Translation factors"/>
    <property type="match status" value="1"/>
</dbReference>
<dbReference type="SUPFAM" id="SSF50447">
    <property type="entry name" value="Translation proteins"/>
    <property type="match status" value="1"/>
</dbReference>
<dbReference type="NCBIfam" id="TIGR00484">
    <property type="entry name" value="EF-G"/>
    <property type="match status" value="1"/>
</dbReference>
<dbReference type="CDD" id="cd01434">
    <property type="entry name" value="EFG_mtEFG1_IV"/>
    <property type="match status" value="1"/>
</dbReference>
<dbReference type="Gene3D" id="3.30.70.240">
    <property type="match status" value="1"/>
</dbReference>
<dbReference type="Gene3D" id="3.40.50.300">
    <property type="entry name" value="P-loop containing nucleotide triphosphate hydrolases"/>
    <property type="match status" value="1"/>
</dbReference>
<dbReference type="InterPro" id="IPR027417">
    <property type="entry name" value="P-loop_NTPase"/>
</dbReference>
<dbReference type="InterPro" id="IPR041095">
    <property type="entry name" value="EFG_II"/>
</dbReference>
<dbReference type="InterPro" id="IPR004540">
    <property type="entry name" value="Transl_elong_EFG/EF2"/>
</dbReference>
<dbReference type="InterPro" id="IPR035649">
    <property type="entry name" value="EFG_V"/>
</dbReference>
<dbReference type="GO" id="GO:0003746">
    <property type="term" value="F:translation elongation factor activity"/>
    <property type="evidence" value="ECO:0007669"/>
    <property type="project" value="UniProtKB-UniRule"/>
</dbReference>
<dbReference type="Pfam" id="PF14492">
    <property type="entry name" value="EFG_III"/>
    <property type="match status" value="1"/>
</dbReference>
<dbReference type="NCBIfam" id="NF009891">
    <property type="entry name" value="PRK13351.1-1"/>
    <property type="match status" value="1"/>
</dbReference>
<dbReference type="SUPFAM" id="SSF54211">
    <property type="entry name" value="Ribosomal protein S5 domain 2-like"/>
    <property type="match status" value="1"/>
</dbReference>
<dbReference type="CDD" id="cd03713">
    <property type="entry name" value="EFG_mtEFG_C"/>
    <property type="match status" value="1"/>
</dbReference>
<dbReference type="NCBIfam" id="NF009379">
    <property type="entry name" value="PRK12740.1-3"/>
    <property type="match status" value="1"/>
</dbReference>
<dbReference type="InterPro" id="IPR000795">
    <property type="entry name" value="T_Tr_GTP-bd_dom"/>
</dbReference>
<dbReference type="Proteomes" id="UP000319829">
    <property type="component" value="Unassembled WGS sequence"/>
</dbReference>
<dbReference type="Gene3D" id="3.30.230.10">
    <property type="match status" value="1"/>
</dbReference>
<keyword evidence="3" id="KW-0342">GTP-binding</keyword>
<dbReference type="PANTHER" id="PTHR43261:SF6">
    <property type="entry name" value="ELONGATION FACTOR G-LIKE PROTEIN"/>
    <property type="match status" value="1"/>
</dbReference>
<dbReference type="FunFam" id="3.30.230.10:FF:000003">
    <property type="entry name" value="Elongation factor G"/>
    <property type="match status" value="1"/>
</dbReference>
<dbReference type="InterPro" id="IPR053905">
    <property type="entry name" value="EF-G-like_DII"/>
</dbReference>
<dbReference type="SUPFAM" id="SSF54980">
    <property type="entry name" value="EF-G C-terminal domain-like"/>
    <property type="match status" value="2"/>
</dbReference>
<dbReference type="Pfam" id="PF00009">
    <property type="entry name" value="GTP_EFTU"/>
    <property type="match status" value="1"/>
</dbReference>